<dbReference type="InterPro" id="IPR035699">
    <property type="entry name" value="AAA_6"/>
</dbReference>
<reference evidence="4 5" key="1">
    <citation type="submission" date="2021-06" db="EMBL/GenBank/DDBJ databases">
        <title>A haploid diamondback moth (Plutella xylostella L.) genome assembly resolves 31 chromosomes and identifies a diamide resistance mutation.</title>
        <authorList>
            <person name="Ward C.M."/>
            <person name="Perry K.D."/>
            <person name="Baker G."/>
            <person name="Powis K."/>
            <person name="Heckel D.G."/>
            <person name="Baxter S.W."/>
        </authorList>
    </citation>
    <scope>NUCLEOTIDE SEQUENCE [LARGE SCALE GENOMIC DNA]</scope>
    <source>
        <strain evidence="4 5">LV</strain>
        <tissue evidence="4">Single pupa</tissue>
    </source>
</reference>
<dbReference type="Gene3D" id="1.20.140.100">
    <property type="entry name" value="Dynein heavy chain, N-terminal domain 2"/>
    <property type="match status" value="1"/>
</dbReference>
<dbReference type="Pfam" id="PF08393">
    <property type="entry name" value="DHC_N2"/>
    <property type="match status" value="1"/>
</dbReference>
<dbReference type="Pfam" id="PF12775">
    <property type="entry name" value="AAA_7"/>
    <property type="match status" value="1"/>
</dbReference>
<feature type="domain" description="Dynein heavy chain hydrolytic ATP-binding dynein motor region" evidence="2">
    <location>
        <begin position="344"/>
        <end position="670"/>
    </location>
</feature>
<proteinExistence type="predicted"/>
<sequence length="1057" mass="119550">MLTYCPSYSASDWEGKLVLLQEILDEWLKVQATWMYLEPIFTSPDIQQQIPEEGRRFSAVDKMWREIMKAAFAEPRVLDVITIEKMLDRLKKSNNLLEMVQRGLNAYLEKKRLFFPRFFFLSNDELLEILSETKDPTRVQPHLKKCFEGIAKLNFTEDLVVTHMRSSEGEVVPLTITINTAAARGQVEKWLVELERSMKESVHRAVADSHADYTRGLREAWVLKWPGQTVLCIAMTYWTLEVTLAIHSGAAAMRAYWDTCNQQISKIVSLVRGELSLQNRITLGALVVLDVHARDVLMVLMDLKVTQDNDFNWLSQIRYYWEEQDDEEKSMQLATRMINSQLMYGYEYLGNTGRLVITPLTDRCYRTLFGALHLNLGGAPEGPAGTGKTETTKDLAKAVAKQCVVFNCSDGLDYIALGKFFKGLASCGAWSCFDEFNRIDLEVLSVVAQQILSIQRGINSGSTELMFEGTLLQLDKTCAVFITMNPGYAGRSELPDNLKALFRSVAMMVPDYVLISEIELYASGYLNAKPLAVKIVATYKLCSEQLSSQSHYDYGMRAVKSVLRAAAALKLRYPAEDEDVILLRSIKDVNLPKFLEHDVPLFMGIISDLFPGLPLPLAGLEDLVECLKEVAVTMNLQCNDFFIEKVLQLYEMILVRHGLMLVGLPFSGKTKCYQALGAALGCVAEKGLMPENPAEWIVINPKSITMGQLYGQFDPVSHEWSDGILAVSYRAFAVSTNDNRKWLVFDGPVDAIWIENLNTVLDDNKKLCLMSGEIIQLAPTTNLVFEPMDLEAASPATVSRCGMIYLEPKGLGWKVLLESWLNTLPATLHTVNKTLIRNLFNRFLSPLLWLVENSGQVKQMYVTSRTNLVVSCMRLFDTFMDDFHDEKYVESISDLDVRAQLEGTFFFACIWSIGATLDAAGRPKFDMLFRGLLEREFPEKIKEALSLPKEIAKPEKPYIFSIPKDGLVFDYRYIKEGKGKWKLWQDDVISAPAISRDTPPNQILVTTLDSVRFLSLFRMLITHHLPVMMVGPTGTGKSSYIIVSCEYFFYIVIDSVV</sequence>
<dbReference type="InterPro" id="IPR027417">
    <property type="entry name" value="P-loop_NTPase"/>
</dbReference>
<dbReference type="Gene3D" id="3.40.50.300">
    <property type="entry name" value="P-loop containing nucleotide triphosphate hydrolases"/>
    <property type="match status" value="3"/>
</dbReference>
<dbReference type="Gene3D" id="3.20.180.20">
    <property type="entry name" value="Dynein heavy chain, N-terminal domain 2"/>
    <property type="match status" value="1"/>
</dbReference>
<gene>
    <name evidence="4" type="ORF">JYU34_002283</name>
</gene>
<dbReference type="InterPro" id="IPR042228">
    <property type="entry name" value="Dynein_linker_3"/>
</dbReference>
<dbReference type="InterPro" id="IPR041466">
    <property type="entry name" value="Dynein_AAA5_ext"/>
</dbReference>
<dbReference type="Pfam" id="PF17852">
    <property type="entry name" value="Dynein_AAA_lid"/>
    <property type="match status" value="1"/>
</dbReference>
<accession>A0ABQ7R1T5</accession>
<dbReference type="Gene3D" id="1.20.58.1120">
    <property type="match status" value="1"/>
</dbReference>
<evidence type="ECO:0000259" key="2">
    <source>
        <dbReference type="Pfam" id="PF12774"/>
    </source>
</evidence>
<dbReference type="Gene3D" id="1.10.8.710">
    <property type="match status" value="1"/>
</dbReference>
<dbReference type="Gene3D" id="1.10.472.130">
    <property type="match status" value="1"/>
</dbReference>
<dbReference type="InterPro" id="IPR013602">
    <property type="entry name" value="Dynein_heavy_linker"/>
</dbReference>
<feature type="domain" description="Dynein heavy chain AAA 5 extension" evidence="3">
    <location>
        <begin position="836"/>
        <end position="986"/>
    </location>
</feature>
<dbReference type="Proteomes" id="UP000823941">
    <property type="component" value="Chromosome 4"/>
</dbReference>
<evidence type="ECO:0000313" key="4">
    <source>
        <dbReference type="EMBL" id="KAG7311251.1"/>
    </source>
</evidence>
<dbReference type="EMBL" id="JAHIBW010000004">
    <property type="protein sequence ID" value="KAG7311251.1"/>
    <property type="molecule type" value="Genomic_DNA"/>
</dbReference>
<evidence type="ECO:0000259" key="3">
    <source>
        <dbReference type="Pfam" id="PF17852"/>
    </source>
</evidence>
<comment type="caution">
    <text evidence="4">The sequence shown here is derived from an EMBL/GenBank/DDBJ whole genome shotgun (WGS) entry which is preliminary data.</text>
</comment>
<dbReference type="PANTHER" id="PTHR45703">
    <property type="entry name" value="DYNEIN HEAVY CHAIN"/>
    <property type="match status" value="1"/>
</dbReference>
<dbReference type="Pfam" id="PF12774">
    <property type="entry name" value="AAA_6"/>
    <property type="match status" value="1"/>
</dbReference>
<dbReference type="InterPro" id="IPR026983">
    <property type="entry name" value="DHC"/>
</dbReference>
<feature type="domain" description="Dynein heavy chain linker" evidence="1">
    <location>
        <begin position="9"/>
        <end position="208"/>
    </location>
</feature>
<keyword evidence="5" id="KW-1185">Reference proteome</keyword>
<dbReference type="PANTHER" id="PTHR45703:SF1">
    <property type="entry name" value="DYNEINS HEAVY CHAIN"/>
    <property type="match status" value="1"/>
</dbReference>
<evidence type="ECO:0000313" key="5">
    <source>
        <dbReference type="Proteomes" id="UP000823941"/>
    </source>
</evidence>
<evidence type="ECO:0000259" key="1">
    <source>
        <dbReference type="Pfam" id="PF08393"/>
    </source>
</evidence>
<dbReference type="InterPro" id="IPR043157">
    <property type="entry name" value="Dynein_AAA1S"/>
</dbReference>
<name>A0ABQ7R1T5_PLUXY</name>
<dbReference type="InterPro" id="IPR042222">
    <property type="entry name" value="Dynein_2_N"/>
</dbReference>
<dbReference type="SUPFAM" id="SSF52540">
    <property type="entry name" value="P-loop containing nucleoside triphosphate hydrolases"/>
    <property type="match status" value="2"/>
</dbReference>
<organism evidence="4 5">
    <name type="scientific">Plutella xylostella</name>
    <name type="common">Diamondback moth</name>
    <name type="synonym">Plutella maculipennis</name>
    <dbReference type="NCBI Taxonomy" id="51655"/>
    <lineage>
        <taxon>Eukaryota</taxon>
        <taxon>Metazoa</taxon>
        <taxon>Ecdysozoa</taxon>
        <taxon>Arthropoda</taxon>
        <taxon>Hexapoda</taxon>
        <taxon>Insecta</taxon>
        <taxon>Pterygota</taxon>
        <taxon>Neoptera</taxon>
        <taxon>Endopterygota</taxon>
        <taxon>Lepidoptera</taxon>
        <taxon>Glossata</taxon>
        <taxon>Ditrysia</taxon>
        <taxon>Yponomeutoidea</taxon>
        <taxon>Plutellidae</taxon>
        <taxon>Plutella</taxon>
    </lineage>
</organism>
<protein>
    <submittedName>
        <fullName evidence="4">Dynein heavy chain 7-axonemal</fullName>
    </submittedName>
</protein>